<proteinExistence type="predicted"/>
<evidence type="ECO:0000313" key="3">
    <source>
        <dbReference type="Proteomes" id="UP000886595"/>
    </source>
</evidence>
<name>A0A8X7VFG3_BRACI</name>
<accession>A0A8X7VFG3</accession>
<evidence type="ECO:0000256" key="1">
    <source>
        <dbReference type="SAM" id="MobiDB-lite"/>
    </source>
</evidence>
<feature type="compositionally biased region" description="Low complexity" evidence="1">
    <location>
        <begin position="211"/>
        <end position="225"/>
    </location>
</feature>
<comment type="caution">
    <text evidence="2">The sequence shown here is derived from an EMBL/GenBank/DDBJ whole genome shotgun (WGS) entry which is preliminary data.</text>
</comment>
<feature type="region of interest" description="Disordered" evidence="1">
    <location>
        <begin position="177"/>
        <end position="225"/>
    </location>
</feature>
<organism evidence="2 3">
    <name type="scientific">Brassica carinata</name>
    <name type="common">Ethiopian mustard</name>
    <name type="synonym">Abyssinian cabbage</name>
    <dbReference type="NCBI Taxonomy" id="52824"/>
    <lineage>
        <taxon>Eukaryota</taxon>
        <taxon>Viridiplantae</taxon>
        <taxon>Streptophyta</taxon>
        <taxon>Embryophyta</taxon>
        <taxon>Tracheophyta</taxon>
        <taxon>Spermatophyta</taxon>
        <taxon>Magnoliopsida</taxon>
        <taxon>eudicotyledons</taxon>
        <taxon>Gunneridae</taxon>
        <taxon>Pentapetalae</taxon>
        <taxon>rosids</taxon>
        <taxon>malvids</taxon>
        <taxon>Brassicales</taxon>
        <taxon>Brassicaceae</taxon>
        <taxon>Brassiceae</taxon>
        <taxon>Brassica</taxon>
    </lineage>
</organism>
<feature type="compositionally biased region" description="Polar residues" evidence="1">
    <location>
        <begin position="177"/>
        <end position="198"/>
    </location>
</feature>
<gene>
    <name evidence="2" type="ORF">Bca52824_021893</name>
</gene>
<evidence type="ECO:0000313" key="2">
    <source>
        <dbReference type="EMBL" id="KAG2310336.1"/>
    </source>
</evidence>
<dbReference type="Proteomes" id="UP000886595">
    <property type="component" value="Unassembled WGS sequence"/>
</dbReference>
<dbReference type="AlphaFoldDB" id="A0A8X7VFG3"/>
<reference evidence="2 3" key="1">
    <citation type="submission" date="2020-02" db="EMBL/GenBank/DDBJ databases">
        <authorList>
            <person name="Ma Q."/>
            <person name="Huang Y."/>
            <person name="Song X."/>
            <person name="Pei D."/>
        </authorList>
    </citation>
    <scope>NUCLEOTIDE SEQUENCE [LARGE SCALE GENOMIC DNA]</scope>
    <source>
        <strain evidence="2">Sxm20200214</strain>
        <tissue evidence="2">Leaf</tissue>
    </source>
</reference>
<dbReference type="EMBL" id="JAAMPC010000005">
    <property type="protein sequence ID" value="KAG2310336.1"/>
    <property type="molecule type" value="Genomic_DNA"/>
</dbReference>
<sequence length="397" mass="44595">MRCRNWKGSGKVSYQDITSLESHFDKGELFAFISSTGNFDVIDSDEFFREDEKNDERALPAHMELSDSDDGQGENILATHVEEPAVEEPAVVAEEPAVVRKRGKCKLNDAGAESRKKQLLCQRAAEHNSGVSGKMKTFIEDLFTSSFNSFKELVQKDFHHRFDKVTNEVAQLKEQVSQNMGPSDTVGKGSSSEIQCPSATFGKDQGNSSHSPAPSAAKVKGKAAANVDPTLVRRSPRQVREDEYELSDFLKNLTKSSTYVDKGTQDSLQEAMGNLSQASHVKVSKTESHEDRMHDPDYSLVFVHEDLWAKLVEWTTSSKEMRIGPSMLTKIDAMMWLFTERTSLRRWHPKRVAFMTCLFSNQMKNSLKELKKDIKKFKVTGLLHQDGIGELPAHGRT</sequence>
<keyword evidence="3" id="KW-1185">Reference proteome</keyword>
<protein>
    <submittedName>
        <fullName evidence="2">Uncharacterized protein</fullName>
    </submittedName>
</protein>